<accession>A0A0E2E5K1</accession>
<dbReference type="AlphaFoldDB" id="A0A0E2E5K1"/>
<protein>
    <submittedName>
        <fullName evidence="1">Uncharacterized protein</fullName>
    </submittedName>
</protein>
<dbReference type="PATRIC" id="fig|999432.5.peg.1034"/>
<dbReference type="RefSeq" id="WP_002667809.1">
    <property type="nucleotide sequence ID" value="NZ_CM001795.1"/>
</dbReference>
<dbReference type="Proteomes" id="UP000011705">
    <property type="component" value="Chromosome"/>
</dbReference>
<gene>
    <name evidence="1" type="ORF">HMPREF9726_00995</name>
</gene>
<comment type="caution">
    <text evidence="1">The sequence shown here is derived from an EMBL/GenBank/DDBJ whole genome shotgun (WGS) entry which is preliminary data.</text>
</comment>
<reference evidence="1" key="1">
    <citation type="submission" date="2012-01" db="EMBL/GenBank/DDBJ databases">
        <title>The Genome Sequence of Treponema denticola H-22.</title>
        <authorList>
            <consortium name="The Broad Institute Genome Sequencing Platform"/>
            <person name="Earl A."/>
            <person name="Ward D."/>
            <person name="Feldgarden M."/>
            <person name="Gevers D."/>
            <person name="Blanton J.M."/>
            <person name="Fenno C.J."/>
            <person name="Baranova O.V."/>
            <person name="Mathney J."/>
            <person name="Dewhirst F.E."/>
            <person name="Izard J."/>
            <person name="Young S.K."/>
            <person name="Zeng Q."/>
            <person name="Gargeya S."/>
            <person name="Fitzgerald M."/>
            <person name="Haas B."/>
            <person name="Abouelleil A."/>
            <person name="Alvarado L."/>
            <person name="Arachchi H.M."/>
            <person name="Berlin A."/>
            <person name="Chapman S.B."/>
            <person name="Gearin G."/>
            <person name="Goldberg J."/>
            <person name="Griggs A."/>
            <person name="Gujja S."/>
            <person name="Hansen M."/>
            <person name="Heiman D."/>
            <person name="Howarth C."/>
            <person name="Larimer J."/>
            <person name="Lui A."/>
            <person name="MacDonald P.J.P."/>
            <person name="McCowen C."/>
            <person name="Montmayeur A."/>
            <person name="Murphy C."/>
            <person name="Neiman D."/>
            <person name="Pearson M."/>
            <person name="Priest M."/>
            <person name="Roberts A."/>
            <person name="Saif S."/>
            <person name="Shea T."/>
            <person name="Sisk P."/>
            <person name="Stolte C."/>
            <person name="Sykes S."/>
            <person name="Wortman J."/>
            <person name="Nusbaum C."/>
            <person name="Birren B."/>
        </authorList>
    </citation>
    <scope>NUCLEOTIDE SEQUENCE [LARGE SCALE GENOMIC DNA]</scope>
    <source>
        <strain evidence="1">H-22</strain>
    </source>
</reference>
<name>A0A0E2E5K1_TREDN</name>
<organism evidence="1">
    <name type="scientific">Treponema denticola H-22</name>
    <dbReference type="NCBI Taxonomy" id="999432"/>
    <lineage>
        <taxon>Bacteria</taxon>
        <taxon>Pseudomonadati</taxon>
        <taxon>Spirochaetota</taxon>
        <taxon>Spirochaetia</taxon>
        <taxon>Spirochaetales</taxon>
        <taxon>Treponemataceae</taxon>
        <taxon>Treponema</taxon>
    </lineage>
</organism>
<evidence type="ECO:0000313" key="1">
    <source>
        <dbReference type="EMBL" id="EMB34246.1"/>
    </source>
</evidence>
<dbReference type="GeneID" id="2740269"/>
<proteinExistence type="predicted"/>
<dbReference type="HOGENOM" id="CLU_2738869_0_0_12"/>
<sequence length="71" mass="8179">MTSVNLFPPKKNTSTHNTVLTDEEIHAMELKLEDPEYINAAIYRLASIITERVLNGGLDYENMDCKKRIRI</sequence>
<dbReference type="EMBL" id="AGDV01000009">
    <property type="protein sequence ID" value="EMB34246.1"/>
    <property type="molecule type" value="Genomic_DNA"/>
</dbReference>